<sequence length="157" mass="17384">MTDTPSAPQDADAVRAAAQQVFRDHLDLLAAGRVEEWVELFTEDGVMEFPYAPKGYATRLVGREEMLGHIGNFSKAFRLRMTDVRIHETVDPALVIAELRSEGIALETGRPYNQSYISVVETVDGRISRYVDYWNPLIAMEALGGSADDMVAAFSDA</sequence>
<dbReference type="Pfam" id="PF12680">
    <property type="entry name" value="SnoaL_2"/>
    <property type="match status" value="1"/>
</dbReference>
<dbReference type="Proteomes" id="UP000037773">
    <property type="component" value="Unassembled WGS sequence"/>
</dbReference>
<name>A0A0M8QJR7_9ACTN</name>
<evidence type="ECO:0000313" key="2">
    <source>
        <dbReference type="EMBL" id="KOT29848.1"/>
    </source>
</evidence>
<gene>
    <name evidence="2" type="ORF">ADK41_33535</name>
</gene>
<organism evidence="2 3">
    <name type="scientific">Streptomyces caelestis</name>
    <dbReference type="NCBI Taxonomy" id="36816"/>
    <lineage>
        <taxon>Bacteria</taxon>
        <taxon>Bacillati</taxon>
        <taxon>Actinomycetota</taxon>
        <taxon>Actinomycetes</taxon>
        <taxon>Kitasatosporales</taxon>
        <taxon>Streptomycetaceae</taxon>
        <taxon>Streptomyces</taxon>
    </lineage>
</organism>
<dbReference type="OrthoDB" id="3681559at2"/>
<dbReference type="InterPro" id="IPR037401">
    <property type="entry name" value="SnoaL-like"/>
</dbReference>
<comment type="caution">
    <text evidence="2">The sequence shown here is derived from an EMBL/GenBank/DDBJ whole genome shotgun (WGS) entry which is preliminary data.</text>
</comment>
<dbReference type="CDD" id="cd00531">
    <property type="entry name" value="NTF2_like"/>
    <property type="match status" value="1"/>
</dbReference>
<dbReference type="PATRIC" id="fig|36816.3.peg.7294"/>
<keyword evidence="3" id="KW-1185">Reference proteome</keyword>
<dbReference type="RefSeq" id="WP_037805182.1">
    <property type="nucleotide sequence ID" value="NZ_LGCN01000245.1"/>
</dbReference>
<dbReference type="InterPro" id="IPR032710">
    <property type="entry name" value="NTF2-like_dom_sf"/>
</dbReference>
<accession>A0A0M8QJR7</accession>
<evidence type="ECO:0000259" key="1">
    <source>
        <dbReference type="Pfam" id="PF12680"/>
    </source>
</evidence>
<dbReference type="EMBL" id="LGCN01000245">
    <property type="protein sequence ID" value="KOT29848.1"/>
    <property type="molecule type" value="Genomic_DNA"/>
</dbReference>
<proteinExistence type="predicted"/>
<feature type="domain" description="SnoaL-like" evidence="1">
    <location>
        <begin position="23"/>
        <end position="130"/>
    </location>
</feature>
<keyword evidence="2" id="KW-0413">Isomerase</keyword>
<dbReference type="GO" id="GO:0016853">
    <property type="term" value="F:isomerase activity"/>
    <property type="evidence" value="ECO:0007669"/>
    <property type="project" value="UniProtKB-KW"/>
</dbReference>
<evidence type="ECO:0000313" key="3">
    <source>
        <dbReference type="Proteomes" id="UP000037773"/>
    </source>
</evidence>
<protein>
    <submittedName>
        <fullName evidence="2">Isomerase</fullName>
    </submittedName>
</protein>
<dbReference type="AlphaFoldDB" id="A0A0M8QJR7"/>
<reference evidence="2 3" key="1">
    <citation type="submission" date="2015-07" db="EMBL/GenBank/DDBJ databases">
        <authorList>
            <person name="Noorani M."/>
        </authorList>
    </citation>
    <scope>NUCLEOTIDE SEQUENCE [LARGE SCALE GENOMIC DNA]</scope>
    <source>
        <strain evidence="2 3">NRRL B-24567</strain>
    </source>
</reference>
<dbReference type="Gene3D" id="3.10.450.50">
    <property type="match status" value="1"/>
</dbReference>
<dbReference type="SUPFAM" id="SSF54427">
    <property type="entry name" value="NTF2-like"/>
    <property type="match status" value="1"/>
</dbReference>